<keyword evidence="1" id="KW-0472">Membrane</keyword>
<comment type="caution">
    <text evidence="3">The sequence shown here is derived from an EMBL/GenBank/DDBJ whole genome shotgun (WGS) entry which is preliminary data.</text>
</comment>
<evidence type="ECO:0000313" key="4">
    <source>
        <dbReference type="Proteomes" id="UP001165367"/>
    </source>
</evidence>
<feature type="transmembrane region" description="Helical" evidence="1">
    <location>
        <begin position="75"/>
        <end position="94"/>
    </location>
</feature>
<keyword evidence="4" id="KW-1185">Reference proteome</keyword>
<feature type="transmembrane region" description="Helical" evidence="1">
    <location>
        <begin position="130"/>
        <end position="150"/>
    </location>
</feature>
<feature type="domain" description="Urease accessory protein UreH-like transmembrane" evidence="2">
    <location>
        <begin position="6"/>
        <end position="205"/>
    </location>
</feature>
<evidence type="ECO:0000256" key="1">
    <source>
        <dbReference type="SAM" id="Phobius"/>
    </source>
</evidence>
<dbReference type="RefSeq" id="WP_237872593.1">
    <property type="nucleotide sequence ID" value="NZ_JAKLTR010000008.1"/>
</dbReference>
<evidence type="ECO:0000259" key="2">
    <source>
        <dbReference type="Pfam" id="PF13386"/>
    </source>
</evidence>
<keyword evidence="1" id="KW-1133">Transmembrane helix</keyword>
<accession>A0ABS9KSM0</accession>
<name>A0ABS9KSM0_9BACT</name>
<reference evidence="3" key="1">
    <citation type="submission" date="2022-01" db="EMBL/GenBank/DDBJ databases">
        <authorList>
            <person name="Jo J.-H."/>
            <person name="Im W.-T."/>
        </authorList>
    </citation>
    <scope>NUCLEOTIDE SEQUENCE</scope>
    <source>
        <strain evidence="3">NA20</strain>
    </source>
</reference>
<dbReference type="Proteomes" id="UP001165367">
    <property type="component" value="Unassembled WGS sequence"/>
</dbReference>
<protein>
    <submittedName>
        <fullName evidence="3">Sulfite exporter TauE/SafE family protein</fullName>
    </submittedName>
</protein>
<dbReference type="EMBL" id="JAKLTR010000008">
    <property type="protein sequence ID" value="MCG2615331.1"/>
    <property type="molecule type" value="Genomic_DNA"/>
</dbReference>
<dbReference type="Pfam" id="PF13386">
    <property type="entry name" value="DsbD_2"/>
    <property type="match status" value="1"/>
</dbReference>
<evidence type="ECO:0000313" key="3">
    <source>
        <dbReference type="EMBL" id="MCG2615331.1"/>
    </source>
</evidence>
<feature type="transmembrane region" description="Helical" evidence="1">
    <location>
        <begin position="43"/>
        <end position="63"/>
    </location>
</feature>
<keyword evidence="1" id="KW-0812">Transmembrane</keyword>
<feature type="transmembrane region" description="Helical" evidence="1">
    <location>
        <begin position="156"/>
        <end position="178"/>
    </location>
</feature>
<dbReference type="InterPro" id="IPR039447">
    <property type="entry name" value="UreH-like_TM_dom"/>
</dbReference>
<dbReference type="PANTHER" id="PTHR42208:SF1">
    <property type="entry name" value="HEAVY METAL TRANSPORTER"/>
    <property type="match status" value="1"/>
</dbReference>
<organism evidence="3 4">
    <name type="scientific">Terrimonas ginsenosidimutans</name>
    <dbReference type="NCBI Taxonomy" id="2908004"/>
    <lineage>
        <taxon>Bacteria</taxon>
        <taxon>Pseudomonadati</taxon>
        <taxon>Bacteroidota</taxon>
        <taxon>Chitinophagia</taxon>
        <taxon>Chitinophagales</taxon>
        <taxon>Chitinophagaceae</taxon>
        <taxon>Terrimonas</taxon>
    </lineage>
</organism>
<gene>
    <name evidence="3" type="ORF">LZZ85_13610</name>
</gene>
<proteinExistence type="predicted"/>
<sequence>MILLPAIVLGLASSLHCVGMCGPLSLAMPAGNLTGGKRYLNLLMYQLGRVSTYVMIGVIAGLLGRGILLAGYQQALSVVMGLIILIAAIGYYAGRKAKRVSFLRGFYLYINQLIARLIRKAADPRGAFMFGMANGLLPCGMVYLAAAGSLSFGSVYYAALFMLFFGLGTLPAMLLLGFAGRRLAIGRYRWLSRVSPFVMVLMGVLLLIRGLNWGIPYLSPSLIGSPEEVISCH</sequence>
<feature type="transmembrane region" description="Helical" evidence="1">
    <location>
        <begin position="190"/>
        <end position="211"/>
    </location>
</feature>
<dbReference type="PANTHER" id="PTHR42208">
    <property type="entry name" value="HEAVY METAL TRANSPORTER-RELATED"/>
    <property type="match status" value="1"/>
</dbReference>